<accession>A0A8J6AQL2</accession>
<gene>
    <name evidence="1" type="ORF">J8273_8772</name>
</gene>
<organism evidence="1 2">
    <name type="scientific">Carpediemonas membranifera</name>
    <dbReference type="NCBI Taxonomy" id="201153"/>
    <lineage>
        <taxon>Eukaryota</taxon>
        <taxon>Metamonada</taxon>
        <taxon>Carpediemonas-like organisms</taxon>
        <taxon>Carpediemonas</taxon>
    </lineage>
</organism>
<evidence type="ECO:0000313" key="1">
    <source>
        <dbReference type="EMBL" id="KAG9389480.1"/>
    </source>
</evidence>
<proteinExistence type="predicted"/>
<protein>
    <submittedName>
        <fullName evidence="1">Uncharacterized protein</fullName>
    </submittedName>
</protein>
<evidence type="ECO:0000313" key="2">
    <source>
        <dbReference type="Proteomes" id="UP000717585"/>
    </source>
</evidence>
<name>A0A8J6AQL2_9EUKA</name>
<dbReference type="Proteomes" id="UP000717585">
    <property type="component" value="Unassembled WGS sequence"/>
</dbReference>
<sequence length="174" mass="19419">MLGQALRWHPEPFELIESLAMFSQDKTGGFFVVMLDFLGTIAREHRNAFNGKQYGPADFVPRAMHSPSDMILQEAASASRAVFNLLCHTLRGIPQSNTPLDPILVEQLEISQNLTLSREDQDMTPPAEFFMAASACRRLSITRNEKASLTVSRLVFEPRRWELAENAGVVGVVS</sequence>
<reference evidence="1" key="1">
    <citation type="submission" date="2021-05" db="EMBL/GenBank/DDBJ databases">
        <title>A free-living protist that lacks canonical eukaryotic 1 DNA replication and segregation systems.</title>
        <authorList>
            <person name="Salas-Leiva D.E."/>
            <person name="Tromer E.C."/>
            <person name="Curtis B.A."/>
            <person name="Jerlstrom-Hultqvist J."/>
            <person name="Kolisko M."/>
            <person name="Yi Z."/>
            <person name="Salas-Leiva J.S."/>
            <person name="Gallot-Lavallee L."/>
            <person name="Kops G.J.P.L."/>
            <person name="Archibald J.M."/>
            <person name="Simpson A.G.B."/>
            <person name="Roger A.J."/>
        </authorList>
    </citation>
    <scope>NUCLEOTIDE SEQUENCE</scope>
    <source>
        <strain evidence="1">BICM</strain>
    </source>
</reference>
<dbReference type="AlphaFoldDB" id="A0A8J6AQL2"/>
<comment type="caution">
    <text evidence="1">The sequence shown here is derived from an EMBL/GenBank/DDBJ whole genome shotgun (WGS) entry which is preliminary data.</text>
</comment>
<keyword evidence="2" id="KW-1185">Reference proteome</keyword>
<dbReference type="EMBL" id="JAHDYR010000069">
    <property type="protein sequence ID" value="KAG9389480.1"/>
    <property type="molecule type" value="Genomic_DNA"/>
</dbReference>